<name>A0ABR7ME70_9BACT</name>
<gene>
    <name evidence="9" type="ORF">H8B15_00365</name>
</gene>
<evidence type="ECO:0000313" key="10">
    <source>
        <dbReference type="Proteomes" id="UP000622017"/>
    </source>
</evidence>
<feature type="transmembrane region" description="Helical" evidence="8">
    <location>
        <begin position="135"/>
        <end position="153"/>
    </location>
</feature>
<feature type="transmembrane region" description="Helical" evidence="8">
    <location>
        <begin position="162"/>
        <end position="179"/>
    </location>
</feature>
<dbReference type="InterPro" id="IPR050297">
    <property type="entry name" value="LipidA_mod_glycosyltrf_83"/>
</dbReference>
<feature type="transmembrane region" description="Helical" evidence="8">
    <location>
        <begin position="24"/>
        <end position="42"/>
    </location>
</feature>
<evidence type="ECO:0000256" key="8">
    <source>
        <dbReference type="SAM" id="Phobius"/>
    </source>
</evidence>
<feature type="transmembrane region" description="Helical" evidence="8">
    <location>
        <begin position="112"/>
        <end position="129"/>
    </location>
</feature>
<protein>
    <submittedName>
        <fullName evidence="9">Glycosyltransferase family 39 protein</fullName>
    </submittedName>
</protein>
<accession>A0ABR7ME70</accession>
<evidence type="ECO:0000256" key="1">
    <source>
        <dbReference type="ARBA" id="ARBA00004651"/>
    </source>
</evidence>
<evidence type="ECO:0000256" key="4">
    <source>
        <dbReference type="ARBA" id="ARBA00022679"/>
    </source>
</evidence>
<comment type="caution">
    <text evidence="9">The sequence shown here is derived from an EMBL/GenBank/DDBJ whole genome shotgun (WGS) entry which is preliminary data.</text>
</comment>
<reference evidence="9 10" key="1">
    <citation type="submission" date="2020-08" db="EMBL/GenBank/DDBJ databases">
        <title>Hymenobacter sp.</title>
        <authorList>
            <person name="Kim M.K."/>
        </authorList>
    </citation>
    <scope>NUCLEOTIDE SEQUENCE [LARGE SCALE GENOMIC DNA]</scope>
    <source>
        <strain evidence="9 10">BT507</strain>
    </source>
</reference>
<keyword evidence="10" id="KW-1185">Reference proteome</keyword>
<evidence type="ECO:0000256" key="3">
    <source>
        <dbReference type="ARBA" id="ARBA00022676"/>
    </source>
</evidence>
<dbReference type="Proteomes" id="UP000622017">
    <property type="component" value="Unassembled WGS sequence"/>
</dbReference>
<feature type="transmembrane region" description="Helical" evidence="8">
    <location>
        <begin position="412"/>
        <end position="432"/>
    </location>
</feature>
<keyword evidence="5 8" id="KW-0812">Transmembrane</keyword>
<keyword evidence="7 8" id="KW-0472">Membrane</keyword>
<keyword evidence="2" id="KW-1003">Cell membrane</keyword>
<evidence type="ECO:0000256" key="6">
    <source>
        <dbReference type="ARBA" id="ARBA00022989"/>
    </source>
</evidence>
<dbReference type="RefSeq" id="WP_187317680.1">
    <property type="nucleotide sequence ID" value="NZ_JACSCY010000001.1"/>
</dbReference>
<keyword evidence="6 8" id="KW-1133">Transmembrane helix</keyword>
<keyword evidence="3" id="KW-0328">Glycosyltransferase</keyword>
<feature type="transmembrane region" description="Helical" evidence="8">
    <location>
        <begin position="354"/>
        <end position="375"/>
    </location>
</feature>
<dbReference type="PANTHER" id="PTHR33908">
    <property type="entry name" value="MANNOSYLTRANSFERASE YKCB-RELATED"/>
    <property type="match status" value="1"/>
</dbReference>
<feature type="transmembrane region" description="Helical" evidence="8">
    <location>
        <begin position="381"/>
        <end position="400"/>
    </location>
</feature>
<comment type="subcellular location">
    <subcellularLocation>
        <location evidence="1">Cell membrane</location>
        <topology evidence="1">Multi-pass membrane protein</topology>
    </subcellularLocation>
</comment>
<dbReference type="PANTHER" id="PTHR33908:SF3">
    <property type="entry name" value="UNDECAPRENYL PHOSPHATE-ALPHA-4-AMINO-4-DEOXY-L-ARABINOSE ARABINOSYL TRANSFERASE"/>
    <property type="match status" value="1"/>
</dbReference>
<evidence type="ECO:0000256" key="2">
    <source>
        <dbReference type="ARBA" id="ARBA00022475"/>
    </source>
</evidence>
<evidence type="ECO:0000256" key="7">
    <source>
        <dbReference type="ARBA" id="ARBA00023136"/>
    </source>
</evidence>
<feature type="transmembrane region" description="Helical" evidence="8">
    <location>
        <begin position="228"/>
        <end position="247"/>
    </location>
</feature>
<evidence type="ECO:0000256" key="5">
    <source>
        <dbReference type="ARBA" id="ARBA00022692"/>
    </source>
</evidence>
<sequence length="552" mass="62393">MDSGPSMTFSLKASLQSSVIQRRLYALAFMLICGLGIALRLIQYPNIPPGFNQDEASSLYEAYCLAETGMDRWGNVLPPYFPSWGSGQNVLLSYLSAPVVKGLGLSVFSARLVPVMLGILTLPLLGWGLRPLGRYPALLGMFLVAIVPWHFMLSRWALESNLAPFFMLLGCVLLIRGILTGRRRWIVPSLVPFALALYAYGTTVIVLPTMLVLLLCFYWRVFWQQKTAWLLAFVLFATVAFPFGVYLTENHVLHRNLAWTDSLFFATPLLPSNRLAQLTEDDAQEQNRREQQQALLNTNRAFINTGFQDGSVYNVLPGFPPLLLFSLPLGLAGMVAAVFVLVRQLRYRTFSAADVVVTVFFCWGLSALPMRWLFILNVNRFNHFYLPLLVLAVWLVHLIITNTTSQVSKPLLRVLVVGWLAVEGGLAIDNYFTLYRSSSVGPFFNKGLDQAFAAAKQLPINQIRITESMPLPYVYTLFFTQYSPQDFQQYADYQINNGVYQVFRFGKYVFTDDRLTPHQPHGYLMRRGEVPADVPGRQVVFSNDDWEVGILQ</sequence>
<evidence type="ECO:0000313" key="9">
    <source>
        <dbReference type="EMBL" id="MBC6609356.1"/>
    </source>
</evidence>
<dbReference type="EMBL" id="JACSCY010000001">
    <property type="protein sequence ID" value="MBC6609356.1"/>
    <property type="molecule type" value="Genomic_DNA"/>
</dbReference>
<feature type="transmembrane region" description="Helical" evidence="8">
    <location>
        <begin position="199"/>
        <end position="221"/>
    </location>
</feature>
<proteinExistence type="predicted"/>
<feature type="transmembrane region" description="Helical" evidence="8">
    <location>
        <begin position="322"/>
        <end position="342"/>
    </location>
</feature>
<keyword evidence="4" id="KW-0808">Transferase</keyword>
<organism evidence="9 10">
    <name type="scientific">Hymenobacter citatus</name>
    <dbReference type="NCBI Taxonomy" id="2763506"/>
    <lineage>
        <taxon>Bacteria</taxon>
        <taxon>Pseudomonadati</taxon>
        <taxon>Bacteroidota</taxon>
        <taxon>Cytophagia</taxon>
        <taxon>Cytophagales</taxon>
        <taxon>Hymenobacteraceae</taxon>
        <taxon>Hymenobacter</taxon>
    </lineage>
</organism>